<accession>A0A8I6YGG0</accession>
<dbReference type="Gramene" id="HORVU.MOREX.r3.5HG0476910.1">
    <property type="protein sequence ID" value="HORVU.MOREX.r3.5HG0476910.1.CDS1"/>
    <property type="gene ID" value="HORVU.MOREX.r3.5HG0476910"/>
</dbReference>
<organism evidence="2 3">
    <name type="scientific">Hordeum vulgare subsp. vulgare</name>
    <name type="common">Domesticated barley</name>
    <dbReference type="NCBI Taxonomy" id="112509"/>
    <lineage>
        <taxon>Eukaryota</taxon>
        <taxon>Viridiplantae</taxon>
        <taxon>Streptophyta</taxon>
        <taxon>Embryophyta</taxon>
        <taxon>Tracheophyta</taxon>
        <taxon>Spermatophyta</taxon>
        <taxon>Magnoliopsida</taxon>
        <taxon>Liliopsida</taxon>
        <taxon>Poales</taxon>
        <taxon>Poaceae</taxon>
        <taxon>BOP clade</taxon>
        <taxon>Pooideae</taxon>
        <taxon>Triticodae</taxon>
        <taxon>Triticeae</taxon>
        <taxon>Hordeinae</taxon>
        <taxon>Hordeum</taxon>
    </lineage>
</organism>
<dbReference type="PANTHER" id="PTHR47074">
    <property type="entry name" value="BNAC02G40300D PROTEIN"/>
    <property type="match status" value="1"/>
</dbReference>
<evidence type="ECO:0000313" key="3">
    <source>
        <dbReference type="Proteomes" id="UP000011116"/>
    </source>
</evidence>
<dbReference type="InterPro" id="IPR012337">
    <property type="entry name" value="RNaseH-like_sf"/>
</dbReference>
<feature type="domain" description="RNase H type-1" evidence="1">
    <location>
        <begin position="81"/>
        <end position="179"/>
    </location>
</feature>
<dbReference type="Gene3D" id="3.30.420.10">
    <property type="entry name" value="Ribonuclease H-like superfamily/Ribonuclease H"/>
    <property type="match status" value="1"/>
</dbReference>
<keyword evidence="3" id="KW-1185">Reference proteome</keyword>
<dbReference type="EnsemblPlants" id="HORVU.MOREX.r3.5HG0476910.1">
    <property type="protein sequence ID" value="HORVU.MOREX.r3.5HG0476910.1.CDS1"/>
    <property type="gene ID" value="HORVU.MOREX.r3.5HG0476910"/>
</dbReference>
<dbReference type="GO" id="GO:0004523">
    <property type="term" value="F:RNA-DNA hybrid ribonuclease activity"/>
    <property type="evidence" value="ECO:0007669"/>
    <property type="project" value="InterPro"/>
</dbReference>
<dbReference type="PANTHER" id="PTHR47074:SF73">
    <property type="entry name" value="OS04G0448401 PROTEIN"/>
    <property type="match status" value="1"/>
</dbReference>
<dbReference type="SUPFAM" id="SSF53098">
    <property type="entry name" value="Ribonuclease H-like"/>
    <property type="match status" value="1"/>
</dbReference>
<dbReference type="SMR" id="A0A8I6YGG0"/>
<dbReference type="CDD" id="cd06222">
    <property type="entry name" value="RNase_H_like"/>
    <property type="match status" value="1"/>
</dbReference>
<dbReference type="InterPro" id="IPR044730">
    <property type="entry name" value="RNase_H-like_dom_plant"/>
</dbReference>
<dbReference type="InterPro" id="IPR036397">
    <property type="entry name" value="RNaseH_sf"/>
</dbReference>
<reference evidence="2" key="3">
    <citation type="submission" date="2022-01" db="UniProtKB">
        <authorList>
            <consortium name="EnsemblPlants"/>
        </authorList>
    </citation>
    <scope>IDENTIFICATION</scope>
    <source>
        <strain evidence="2">subsp. vulgare</strain>
    </source>
</reference>
<evidence type="ECO:0000259" key="1">
    <source>
        <dbReference type="Pfam" id="PF13456"/>
    </source>
</evidence>
<dbReference type="Proteomes" id="UP000011116">
    <property type="component" value="Chromosome 5H"/>
</dbReference>
<dbReference type="Pfam" id="PF13456">
    <property type="entry name" value="RVT_3"/>
    <property type="match status" value="1"/>
</dbReference>
<dbReference type="GO" id="GO:0003676">
    <property type="term" value="F:nucleic acid binding"/>
    <property type="evidence" value="ECO:0007669"/>
    <property type="project" value="InterPro"/>
</dbReference>
<dbReference type="AlphaFoldDB" id="A0A8I6YGG0"/>
<protein>
    <recommendedName>
        <fullName evidence="1">RNase H type-1 domain-containing protein</fullName>
    </recommendedName>
</protein>
<dbReference type="InterPro" id="IPR052929">
    <property type="entry name" value="RNase_H-like_EbsB-rel"/>
</dbReference>
<reference evidence="2" key="2">
    <citation type="submission" date="2020-10" db="EMBL/GenBank/DDBJ databases">
        <authorList>
            <person name="Scholz U."/>
            <person name="Mascher M."/>
            <person name="Fiebig A."/>
        </authorList>
    </citation>
    <scope>NUCLEOTIDE SEQUENCE [LARGE SCALE GENOMIC DNA]</scope>
    <source>
        <strain evidence="2">cv. Morex</strain>
    </source>
</reference>
<evidence type="ECO:0000313" key="2">
    <source>
        <dbReference type="EnsemblPlants" id="HORVU.MOREX.r3.5HG0476910.1.CDS1"/>
    </source>
</evidence>
<sequence length="186" mass="20459">MARCDDLAATVLVVTCWHIWDARNKLREENINQHPSSLALKIKAYVDMIVEHLFITKTNHRREPSTTTSWVPPPAGKVMINVDVALFTNARSMGAGVMTREHSGSCIVCCGIGVPEVILLELAEAIAIQRGLQFALSEGLREVLLASDCLTVVQRINSPSLDRSIYGPVIQDIKQLRASLVETSNP</sequence>
<name>A0A8I6YGG0_HORVV</name>
<dbReference type="InterPro" id="IPR002156">
    <property type="entry name" value="RNaseH_domain"/>
</dbReference>
<proteinExistence type="predicted"/>
<reference evidence="3" key="1">
    <citation type="journal article" date="2012" name="Nature">
        <title>A physical, genetic and functional sequence assembly of the barley genome.</title>
        <authorList>
            <consortium name="The International Barley Genome Sequencing Consortium"/>
            <person name="Mayer K.F."/>
            <person name="Waugh R."/>
            <person name="Brown J.W."/>
            <person name="Schulman A."/>
            <person name="Langridge P."/>
            <person name="Platzer M."/>
            <person name="Fincher G.B."/>
            <person name="Muehlbauer G.J."/>
            <person name="Sato K."/>
            <person name="Close T.J."/>
            <person name="Wise R.P."/>
            <person name="Stein N."/>
        </authorList>
    </citation>
    <scope>NUCLEOTIDE SEQUENCE [LARGE SCALE GENOMIC DNA]</scope>
    <source>
        <strain evidence="3">cv. Morex</strain>
    </source>
</reference>